<dbReference type="AlphaFoldDB" id="A0A087GA07"/>
<accession>A0A087GA07</accession>
<dbReference type="Proteomes" id="UP000029120">
    <property type="component" value="Chromosome 8"/>
</dbReference>
<reference evidence="2" key="1">
    <citation type="journal article" date="2015" name="Nat. Plants">
        <title>Genome expansion of Arabis alpina linked with retrotransposition and reduced symmetric DNA methylation.</title>
        <authorList>
            <person name="Willing E.M."/>
            <person name="Rawat V."/>
            <person name="Mandakova T."/>
            <person name="Maumus F."/>
            <person name="James G.V."/>
            <person name="Nordstroem K.J."/>
            <person name="Becker C."/>
            <person name="Warthmann N."/>
            <person name="Chica C."/>
            <person name="Szarzynska B."/>
            <person name="Zytnicki M."/>
            <person name="Albani M.C."/>
            <person name="Kiefer C."/>
            <person name="Bergonzi S."/>
            <person name="Castaings L."/>
            <person name="Mateos J.L."/>
            <person name="Berns M.C."/>
            <person name="Bujdoso N."/>
            <person name="Piofczyk T."/>
            <person name="de Lorenzo L."/>
            <person name="Barrero-Sicilia C."/>
            <person name="Mateos I."/>
            <person name="Piednoel M."/>
            <person name="Hagmann J."/>
            <person name="Chen-Min-Tao R."/>
            <person name="Iglesias-Fernandez R."/>
            <person name="Schuster S.C."/>
            <person name="Alonso-Blanco C."/>
            <person name="Roudier F."/>
            <person name="Carbonero P."/>
            <person name="Paz-Ares J."/>
            <person name="Davis S.J."/>
            <person name="Pecinka A."/>
            <person name="Quesneville H."/>
            <person name="Colot V."/>
            <person name="Lysak M.A."/>
            <person name="Weigel D."/>
            <person name="Coupland G."/>
            <person name="Schneeberger K."/>
        </authorList>
    </citation>
    <scope>NUCLEOTIDE SEQUENCE [LARGE SCALE GENOMIC DNA]</scope>
    <source>
        <strain evidence="2">cv. Pajares</strain>
    </source>
</reference>
<proteinExistence type="predicted"/>
<sequence>MVHRSGLTAMFPILAPRSSLVLTATSSQLQTLPKKTQPPDPPIPPDPPPLSWLVFHDPSLRSYTVIVAVLVSPEILVPVRDQKTKLLKWPLFPLFPPSFTFEYQVSLLMVLLLHKLSSSRGFGVFTLVDREHIPLASGKELYSIWEIRLPLSLSYQRYVQLYFVCSENSQVHLSPQATVWFSALLIVSTEL</sequence>
<gene>
    <name evidence="1" type="ordered locus">AALP_Aa8g283100</name>
</gene>
<protein>
    <submittedName>
        <fullName evidence="1">Uncharacterized protein</fullName>
    </submittedName>
</protein>
<evidence type="ECO:0000313" key="1">
    <source>
        <dbReference type="EMBL" id="KFK26709.1"/>
    </source>
</evidence>
<dbReference type="EMBL" id="CM002876">
    <property type="protein sequence ID" value="KFK26709.1"/>
    <property type="molecule type" value="Genomic_DNA"/>
</dbReference>
<evidence type="ECO:0000313" key="2">
    <source>
        <dbReference type="Proteomes" id="UP000029120"/>
    </source>
</evidence>
<dbReference type="Gramene" id="KFK26709">
    <property type="protein sequence ID" value="KFK26709"/>
    <property type="gene ID" value="AALP_AA8G283100"/>
</dbReference>
<keyword evidence="2" id="KW-1185">Reference proteome</keyword>
<organism evidence="1 2">
    <name type="scientific">Arabis alpina</name>
    <name type="common">Alpine rock-cress</name>
    <dbReference type="NCBI Taxonomy" id="50452"/>
    <lineage>
        <taxon>Eukaryota</taxon>
        <taxon>Viridiplantae</taxon>
        <taxon>Streptophyta</taxon>
        <taxon>Embryophyta</taxon>
        <taxon>Tracheophyta</taxon>
        <taxon>Spermatophyta</taxon>
        <taxon>Magnoliopsida</taxon>
        <taxon>eudicotyledons</taxon>
        <taxon>Gunneridae</taxon>
        <taxon>Pentapetalae</taxon>
        <taxon>rosids</taxon>
        <taxon>malvids</taxon>
        <taxon>Brassicales</taxon>
        <taxon>Brassicaceae</taxon>
        <taxon>Arabideae</taxon>
        <taxon>Arabis</taxon>
    </lineage>
</organism>
<name>A0A087GA07_ARAAL</name>